<evidence type="ECO:0000313" key="3">
    <source>
        <dbReference type="Proteomes" id="UP001300502"/>
    </source>
</evidence>
<name>A0AAV9I3Z4_9RHOD</name>
<dbReference type="Pfam" id="PF07690">
    <property type="entry name" value="MFS_1"/>
    <property type="match status" value="1"/>
</dbReference>
<keyword evidence="1" id="KW-0472">Membrane</keyword>
<evidence type="ECO:0000313" key="2">
    <source>
        <dbReference type="EMBL" id="KAK4523256.1"/>
    </source>
</evidence>
<feature type="transmembrane region" description="Helical" evidence="1">
    <location>
        <begin position="68"/>
        <end position="88"/>
    </location>
</feature>
<organism evidence="2 3">
    <name type="scientific">Galdieria yellowstonensis</name>
    <dbReference type="NCBI Taxonomy" id="3028027"/>
    <lineage>
        <taxon>Eukaryota</taxon>
        <taxon>Rhodophyta</taxon>
        <taxon>Bangiophyceae</taxon>
        <taxon>Galdieriales</taxon>
        <taxon>Galdieriaceae</taxon>
        <taxon>Galdieria</taxon>
    </lineage>
</organism>
<feature type="transmembrane region" description="Helical" evidence="1">
    <location>
        <begin position="191"/>
        <end position="209"/>
    </location>
</feature>
<dbReference type="EMBL" id="JANCYU010000013">
    <property type="protein sequence ID" value="KAK4523256.1"/>
    <property type="molecule type" value="Genomic_DNA"/>
</dbReference>
<feature type="transmembrane region" description="Helical" evidence="1">
    <location>
        <begin position="95"/>
        <end position="113"/>
    </location>
</feature>
<evidence type="ECO:0008006" key="4">
    <source>
        <dbReference type="Google" id="ProtNLM"/>
    </source>
</evidence>
<evidence type="ECO:0000256" key="1">
    <source>
        <dbReference type="SAM" id="Phobius"/>
    </source>
</evidence>
<keyword evidence="3" id="KW-1185">Reference proteome</keyword>
<dbReference type="InterPro" id="IPR050327">
    <property type="entry name" value="Proton-linked_MCT"/>
</dbReference>
<dbReference type="Proteomes" id="UP001300502">
    <property type="component" value="Unassembled WGS sequence"/>
</dbReference>
<protein>
    <recommendedName>
        <fullName evidence="4">Major facilitator superfamily (MFS) profile domain-containing protein</fullName>
    </recommendedName>
</protein>
<accession>A0AAV9I3Z4</accession>
<feature type="transmembrane region" description="Helical" evidence="1">
    <location>
        <begin position="455"/>
        <end position="473"/>
    </location>
</feature>
<dbReference type="SUPFAM" id="SSF103473">
    <property type="entry name" value="MFS general substrate transporter"/>
    <property type="match status" value="1"/>
</dbReference>
<dbReference type="AlphaFoldDB" id="A0AAV9I3Z4"/>
<gene>
    <name evidence="2" type="ORF">GAYE_PCTG50G1149</name>
</gene>
<keyword evidence="1" id="KW-1133">Transmembrane helix</keyword>
<dbReference type="InterPro" id="IPR011701">
    <property type="entry name" value="MFS"/>
</dbReference>
<feature type="transmembrane region" description="Helical" evidence="1">
    <location>
        <begin position="21"/>
        <end position="39"/>
    </location>
</feature>
<proteinExistence type="predicted"/>
<feature type="transmembrane region" description="Helical" evidence="1">
    <location>
        <begin position="302"/>
        <end position="324"/>
    </location>
</feature>
<feature type="transmembrane region" description="Helical" evidence="1">
    <location>
        <begin position="161"/>
        <end position="179"/>
    </location>
</feature>
<sequence>MSLNATYRMATLPKILSKYSVETLCYIVGIAATIGRAFSGIGQPPVMGVVADALIQQGFHSRETITTIYFASIVLAAFLMPLAGYLFDRWGARRTGLLVILALSACCFLFAYGNIHNSAFLVLLMFVSIRFFGQGALNLISSNMINQWWTQRRRLVQGWSSCIYSFAMFAILPTVTIWLDNKYGWQDTLGILASLILCIMTPIWYLFYLDDIHMDGLETRGAQRYYPMNNEEYEMNESYWHSDDDDDEEYVQPVEENISFLSKETKDTQKSLPLFLSTSMNEKTGHPVTWQSSWHEAIRCCYFWKFSWCCFSWGFLTTGLFFHWSNIYTKMNVSSTTTTVSHTLFLIGVFSAIFSLFPAYVDTCSLRPLSMAMFFLGLSFLLINFVHWHIVEWLLGITLGGVMGMMNVYFVVLLAEWFGTKHIGMITGINQAITQLGSALGPLVLLRVIKWTDSYFWTLVACSLWPFLTIVWLHY</sequence>
<feature type="transmembrane region" description="Helical" evidence="1">
    <location>
        <begin position="119"/>
        <end position="140"/>
    </location>
</feature>
<dbReference type="Gene3D" id="1.20.1250.20">
    <property type="entry name" value="MFS general substrate transporter like domains"/>
    <property type="match status" value="2"/>
</dbReference>
<feature type="transmembrane region" description="Helical" evidence="1">
    <location>
        <begin position="393"/>
        <end position="415"/>
    </location>
</feature>
<dbReference type="InterPro" id="IPR036259">
    <property type="entry name" value="MFS_trans_sf"/>
</dbReference>
<dbReference type="PANTHER" id="PTHR11360">
    <property type="entry name" value="MONOCARBOXYLATE TRANSPORTER"/>
    <property type="match status" value="1"/>
</dbReference>
<keyword evidence="1" id="KW-0812">Transmembrane</keyword>
<feature type="transmembrane region" description="Helical" evidence="1">
    <location>
        <begin position="368"/>
        <end position="387"/>
    </location>
</feature>
<feature type="transmembrane region" description="Helical" evidence="1">
    <location>
        <begin position="344"/>
        <end position="361"/>
    </location>
</feature>
<reference evidence="2 3" key="1">
    <citation type="submission" date="2022-07" db="EMBL/GenBank/DDBJ databases">
        <title>Genome-wide signatures of adaptation to extreme environments.</title>
        <authorList>
            <person name="Cho C.H."/>
            <person name="Yoon H.S."/>
        </authorList>
    </citation>
    <scope>NUCLEOTIDE SEQUENCE [LARGE SCALE GENOMIC DNA]</scope>
    <source>
        <strain evidence="2 3">108.79 E11</strain>
    </source>
</reference>
<dbReference type="PANTHER" id="PTHR11360:SF308">
    <property type="entry name" value="BLL3089 PROTEIN"/>
    <property type="match status" value="1"/>
</dbReference>
<dbReference type="GO" id="GO:0022857">
    <property type="term" value="F:transmembrane transporter activity"/>
    <property type="evidence" value="ECO:0007669"/>
    <property type="project" value="InterPro"/>
</dbReference>
<comment type="caution">
    <text evidence="2">The sequence shown here is derived from an EMBL/GenBank/DDBJ whole genome shotgun (WGS) entry which is preliminary data.</text>
</comment>